<dbReference type="Gene3D" id="3.30.420.40">
    <property type="match status" value="2"/>
</dbReference>
<evidence type="ECO:0000313" key="1">
    <source>
        <dbReference type="EMBL" id="OHA60572.1"/>
    </source>
</evidence>
<dbReference type="EMBL" id="MHTI01000004">
    <property type="protein sequence ID" value="OHA60572.1"/>
    <property type="molecule type" value="Genomic_DNA"/>
</dbReference>
<dbReference type="Pfam" id="PF11104">
    <property type="entry name" value="PilM_2"/>
    <property type="match status" value="1"/>
</dbReference>
<dbReference type="NCBIfam" id="TIGR01175">
    <property type="entry name" value="pilM"/>
    <property type="match status" value="1"/>
</dbReference>
<reference evidence="1 2" key="1">
    <citation type="journal article" date="2016" name="Nat. Commun.">
        <title>Thousands of microbial genomes shed light on interconnected biogeochemical processes in an aquifer system.</title>
        <authorList>
            <person name="Anantharaman K."/>
            <person name="Brown C.T."/>
            <person name="Hug L.A."/>
            <person name="Sharon I."/>
            <person name="Castelle C.J."/>
            <person name="Probst A.J."/>
            <person name="Thomas B.C."/>
            <person name="Singh A."/>
            <person name="Wilkins M.J."/>
            <person name="Karaoz U."/>
            <person name="Brodie E.L."/>
            <person name="Williams K.H."/>
            <person name="Hubbard S.S."/>
            <person name="Banfield J.F."/>
        </authorList>
    </citation>
    <scope>NUCLEOTIDE SEQUENCE [LARGE SCALE GENOMIC DNA]</scope>
</reference>
<dbReference type="InterPro" id="IPR043129">
    <property type="entry name" value="ATPase_NBD"/>
</dbReference>
<dbReference type="InterPro" id="IPR050696">
    <property type="entry name" value="FtsA/MreB"/>
</dbReference>
<protein>
    <recommendedName>
        <fullName evidence="3">SHS2 domain-containing protein</fullName>
    </recommendedName>
</protein>
<evidence type="ECO:0008006" key="3">
    <source>
        <dbReference type="Google" id="ProtNLM"/>
    </source>
</evidence>
<dbReference type="PIRSF" id="PIRSF019169">
    <property type="entry name" value="PilM"/>
    <property type="match status" value="1"/>
</dbReference>
<evidence type="ECO:0000313" key="2">
    <source>
        <dbReference type="Proteomes" id="UP000178481"/>
    </source>
</evidence>
<dbReference type="CDD" id="cd24049">
    <property type="entry name" value="ASKHA_NBD_PilM"/>
    <property type="match status" value="1"/>
</dbReference>
<comment type="caution">
    <text evidence="1">The sequence shown here is derived from an EMBL/GenBank/DDBJ whole genome shotgun (WGS) entry which is preliminary data.</text>
</comment>
<dbReference type="SUPFAM" id="SSF53067">
    <property type="entry name" value="Actin-like ATPase domain"/>
    <property type="match status" value="2"/>
</dbReference>
<accession>A0A1G2QKQ1</accession>
<proteinExistence type="predicted"/>
<organism evidence="1 2">
    <name type="scientific">Candidatus Vogelbacteria bacterium RIFOXYD1_FULL_42_15</name>
    <dbReference type="NCBI Taxonomy" id="1802437"/>
    <lineage>
        <taxon>Bacteria</taxon>
        <taxon>Candidatus Vogeliibacteriota</taxon>
    </lineage>
</organism>
<name>A0A1G2QKQ1_9BACT</name>
<dbReference type="AlphaFoldDB" id="A0A1G2QKQ1"/>
<dbReference type="PANTHER" id="PTHR32432">
    <property type="entry name" value="CELL DIVISION PROTEIN FTSA-RELATED"/>
    <property type="match status" value="1"/>
</dbReference>
<dbReference type="PANTHER" id="PTHR32432:SF3">
    <property type="entry name" value="ETHANOLAMINE UTILIZATION PROTEIN EUTJ"/>
    <property type="match status" value="1"/>
</dbReference>
<sequence>MRALDFFKDLFNNLLSDLTRTFSRQKSDSVFGLDIGLSSVKVVQLKRRRGRVILETYGELATGPYGGLAVGQAVNLTLDNLKKLVADLFKEANITTKTGVMSIPSRSSLIVDIDLPEVDDDKLASIIPLEARKYIPVAISEVTLDWLRIPSPADIRTANENNPEGQPIKGLTKILLVAIHNDAIKNHQTLAKDLELQVPIMEIESFSSIRSCLHNDLNATALIDLGASSSKMAIIDRGVIRVSHTINKGAQDLSMAVSRSLSVPFEKAEEIKREVGLVEKPENYDNVESAISPLVEYIFAEAEHVVIKYQKENRRVVDKFILIGGGAVLKGLLAIAEQEVGVPVAFGQPFNKTEAPAFLSGVLTEAGPSFAVAIGLALRGLEEI</sequence>
<gene>
    <name evidence="1" type="ORF">A2607_00810</name>
</gene>
<dbReference type="Proteomes" id="UP000178481">
    <property type="component" value="Unassembled WGS sequence"/>
</dbReference>
<dbReference type="Gene3D" id="3.30.1490.300">
    <property type="match status" value="1"/>
</dbReference>
<dbReference type="InterPro" id="IPR005883">
    <property type="entry name" value="PilM"/>
</dbReference>